<organism evidence="1 2">
    <name type="scientific">Gymnopus androsaceus JB14</name>
    <dbReference type="NCBI Taxonomy" id="1447944"/>
    <lineage>
        <taxon>Eukaryota</taxon>
        <taxon>Fungi</taxon>
        <taxon>Dikarya</taxon>
        <taxon>Basidiomycota</taxon>
        <taxon>Agaricomycotina</taxon>
        <taxon>Agaricomycetes</taxon>
        <taxon>Agaricomycetidae</taxon>
        <taxon>Agaricales</taxon>
        <taxon>Marasmiineae</taxon>
        <taxon>Omphalotaceae</taxon>
        <taxon>Gymnopus</taxon>
    </lineage>
</organism>
<accession>A0A6A4IAW7</accession>
<evidence type="ECO:0000313" key="2">
    <source>
        <dbReference type="Proteomes" id="UP000799118"/>
    </source>
</evidence>
<evidence type="ECO:0000313" key="1">
    <source>
        <dbReference type="EMBL" id="KAE9405934.1"/>
    </source>
</evidence>
<evidence type="ECO:0008006" key="3">
    <source>
        <dbReference type="Google" id="ProtNLM"/>
    </source>
</evidence>
<protein>
    <recommendedName>
        <fullName evidence="3">F-box domain-containing protein</fullName>
    </recommendedName>
</protein>
<reference evidence="1" key="1">
    <citation type="journal article" date="2019" name="Environ. Microbiol.">
        <title>Fungal ecological strategies reflected in gene transcription - a case study of two litter decomposers.</title>
        <authorList>
            <person name="Barbi F."/>
            <person name="Kohler A."/>
            <person name="Barry K."/>
            <person name="Baskaran P."/>
            <person name="Daum C."/>
            <person name="Fauchery L."/>
            <person name="Ihrmark K."/>
            <person name="Kuo A."/>
            <person name="LaButti K."/>
            <person name="Lipzen A."/>
            <person name="Morin E."/>
            <person name="Grigoriev I.V."/>
            <person name="Henrissat B."/>
            <person name="Lindahl B."/>
            <person name="Martin F."/>
        </authorList>
    </citation>
    <scope>NUCLEOTIDE SEQUENCE</scope>
    <source>
        <strain evidence="1">JB14</strain>
    </source>
</reference>
<dbReference type="AlphaFoldDB" id="A0A6A4IAW7"/>
<dbReference type="EMBL" id="ML769405">
    <property type="protein sequence ID" value="KAE9405934.1"/>
    <property type="molecule type" value="Genomic_DNA"/>
</dbReference>
<gene>
    <name evidence="1" type="ORF">BT96DRAFT_292940</name>
</gene>
<keyword evidence="2" id="KW-1185">Reference proteome</keyword>
<dbReference type="Proteomes" id="UP000799118">
    <property type="component" value="Unassembled WGS sequence"/>
</dbReference>
<proteinExistence type="predicted"/>
<sequence length="341" mass="39091">MGRGLDHSVSEVPLDLYLQFYVEEDDEFKDVLTQRGKKFLEYILTQFGPKVRSLNVMGLPSLFPILHLLPSSSLLSLEEISFHIINNDDDTIEDLVDIFPRKPEVFLGSSKLRKVEVNNVSFLEFLALPGEQLTSLKVGEDRFTFDPVMLLDMLPQFKQLVALEIVTPVDRFSGFSPDLSILLPTLKSLDVFFFNTVDNILRCITTPLLDRLSITYHRQDLDSLVMDMARFQQRSSTALSSLVFCLRSSAADERLDHTEKVIAVLSLFPAIRSLEIHTRALLNPDPLIQAMTCTEGHYVLPNLQDLVLERYMNYSDQPKRRRLSSQWFWVQVYGPFTVVAR</sequence>
<name>A0A6A4IAW7_9AGAR</name>
<dbReference type="OrthoDB" id="3222238at2759"/>